<evidence type="ECO:0000256" key="1">
    <source>
        <dbReference type="SAM" id="Phobius"/>
    </source>
</evidence>
<keyword evidence="1" id="KW-0472">Membrane</keyword>
<dbReference type="AlphaFoldDB" id="A0A432Z407"/>
<name>A0A432Z407_9GAMM</name>
<evidence type="ECO:0000313" key="2">
    <source>
        <dbReference type="EMBL" id="RUO72611.1"/>
    </source>
</evidence>
<feature type="transmembrane region" description="Helical" evidence="1">
    <location>
        <begin position="27"/>
        <end position="45"/>
    </location>
</feature>
<keyword evidence="1" id="KW-0812">Transmembrane</keyword>
<reference evidence="3" key="1">
    <citation type="journal article" date="2018" name="Front. Microbiol.">
        <title>Genome-Based Analysis Reveals the Taxonomy and Diversity of the Family Idiomarinaceae.</title>
        <authorList>
            <person name="Liu Y."/>
            <person name="Lai Q."/>
            <person name="Shao Z."/>
        </authorList>
    </citation>
    <scope>NUCLEOTIDE SEQUENCE [LARGE SCALE GENOMIC DNA]</scope>
    <source>
        <strain evidence="3">c121</strain>
    </source>
</reference>
<protein>
    <submittedName>
        <fullName evidence="2">Uncharacterized protein</fullName>
    </submittedName>
</protein>
<evidence type="ECO:0000313" key="3">
    <source>
        <dbReference type="Proteomes" id="UP000287022"/>
    </source>
</evidence>
<dbReference type="RefSeq" id="WP_026860208.1">
    <property type="nucleotide sequence ID" value="NZ_JAHVIQ010000001.1"/>
</dbReference>
<accession>A0A432Z407</accession>
<organism evidence="2 3">
    <name type="scientific">Pseudidiomarina sediminum</name>
    <dbReference type="NCBI Taxonomy" id="431675"/>
    <lineage>
        <taxon>Bacteria</taxon>
        <taxon>Pseudomonadati</taxon>
        <taxon>Pseudomonadota</taxon>
        <taxon>Gammaproteobacteria</taxon>
        <taxon>Alteromonadales</taxon>
        <taxon>Idiomarinaceae</taxon>
        <taxon>Pseudidiomarina</taxon>
    </lineage>
</organism>
<dbReference type="EMBL" id="PIQE01000002">
    <property type="protein sequence ID" value="RUO72611.1"/>
    <property type="molecule type" value="Genomic_DNA"/>
</dbReference>
<keyword evidence="1" id="KW-1133">Transmembrane helix</keyword>
<comment type="caution">
    <text evidence="2">The sequence shown here is derived from an EMBL/GenBank/DDBJ whole genome shotgun (WGS) entry which is preliminary data.</text>
</comment>
<keyword evidence="3" id="KW-1185">Reference proteome</keyword>
<sequence>MIYALILIVIGFAVVLSGVWEQNLVTIVLGLFIEIVGWVGFWITWRAAKKQGNMHNNDKN</sequence>
<proteinExistence type="predicted"/>
<dbReference type="Proteomes" id="UP000287022">
    <property type="component" value="Unassembled WGS sequence"/>
</dbReference>
<dbReference type="STRING" id="1122124.GCA_000423165_01411"/>
<gene>
    <name evidence="2" type="ORF">CWI80_08675</name>
</gene>